<feature type="region of interest" description="Disordered" evidence="1">
    <location>
        <begin position="264"/>
        <end position="301"/>
    </location>
</feature>
<dbReference type="InterPro" id="IPR000627">
    <property type="entry name" value="Intradiol_dOase_C"/>
</dbReference>
<dbReference type="PANTHER" id="PTHR34315:SF1">
    <property type="entry name" value="INTRADIOL RING-CLEAVAGE DIOXYGENASES DOMAIN-CONTAINING PROTEIN-RELATED"/>
    <property type="match status" value="1"/>
</dbReference>
<dbReference type="EMBL" id="JAQSIO010000009">
    <property type="protein sequence ID" value="MDD0816724.1"/>
    <property type="molecule type" value="Genomic_DNA"/>
</dbReference>
<feature type="region of interest" description="Disordered" evidence="1">
    <location>
        <begin position="26"/>
        <end position="72"/>
    </location>
</feature>
<dbReference type="SUPFAM" id="SSF49482">
    <property type="entry name" value="Aromatic compound dioxygenase"/>
    <property type="match status" value="1"/>
</dbReference>
<keyword evidence="4" id="KW-0560">Oxidoreductase</keyword>
<dbReference type="CDD" id="cd03457">
    <property type="entry name" value="intradiol_dioxygenase_like"/>
    <property type="match status" value="1"/>
</dbReference>
<organism evidence="4 5">
    <name type="scientific">Curvibacter microcysteis</name>
    <dbReference type="NCBI Taxonomy" id="3026419"/>
    <lineage>
        <taxon>Bacteria</taxon>
        <taxon>Pseudomonadati</taxon>
        <taxon>Pseudomonadota</taxon>
        <taxon>Betaproteobacteria</taxon>
        <taxon>Burkholderiales</taxon>
        <taxon>Comamonadaceae</taxon>
        <taxon>Curvibacter</taxon>
    </lineage>
</organism>
<dbReference type="PROSITE" id="PS51318">
    <property type="entry name" value="TAT"/>
    <property type="match status" value="1"/>
</dbReference>
<keyword evidence="2" id="KW-0732">Signal</keyword>
<feature type="chain" id="PRO_5045879632" evidence="2">
    <location>
        <begin position="29"/>
        <end position="301"/>
    </location>
</feature>
<evidence type="ECO:0000256" key="1">
    <source>
        <dbReference type="SAM" id="MobiDB-lite"/>
    </source>
</evidence>
<keyword evidence="5" id="KW-1185">Reference proteome</keyword>
<dbReference type="InterPro" id="IPR006311">
    <property type="entry name" value="TAT_signal"/>
</dbReference>
<evidence type="ECO:0000313" key="4">
    <source>
        <dbReference type="EMBL" id="MDD0816724.1"/>
    </source>
</evidence>
<feature type="compositionally biased region" description="Low complexity" evidence="1">
    <location>
        <begin position="54"/>
        <end position="65"/>
    </location>
</feature>
<comment type="caution">
    <text evidence="4">The sequence shown here is derived from an EMBL/GenBank/DDBJ whole genome shotgun (WGS) entry which is preliminary data.</text>
</comment>
<evidence type="ECO:0000313" key="5">
    <source>
        <dbReference type="Proteomes" id="UP001528672"/>
    </source>
</evidence>
<feature type="compositionally biased region" description="Low complexity" evidence="1">
    <location>
        <begin position="26"/>
        <end position="36"/>
    </location>
</feature>
<dbReference type="PANTHER" id="PTHR34315">
    <property type="match status" value="1"/>
</dbReference>
<feature type="domain" description="Intradiol ring-cleavage dioxygenases" evidence="3">
    <location>
        <begin position="85"/>
        <end position="203"/>
    </location>
</feature>
<evidence type="ECO:0000256" key="2">
    <source>
        <dbReference type="SAM" id="SignalP"/>
    </source>
</evidence>
<dbReference type="Proteomes" id="UP001528672">
    <property type="component" value="Unassembled WGS sequence"/>
</dbReference>
<dbReference type="InterPro" id="IPR015889">
    <property type="entry name" value="Intradiol_dOase_core"/>
</dbReference>
<gene>
    <name evidence="4" type="ORF">PSQ39_18940</name>
</gene>
<dbReference type="GO" id="GO:0051213">
    <property type="term" value="F:dioxygenase activity"/>
    <property type="evidence" value="ECO:0007669"/>
    <property type="project" value="UniProtKB-KW"/>
</dbReference>
<dbReference type="Pfam" id="PF00775">
    <property type="entry name" value="Dioxygenase_C"/>
    <property type="match status" value="1"/>
</dbReference>
<accession>A0ABT5ML77</accession>
<dbReference type="RefSeq" id="WP_273928749.1">
    <property type="nucleotide sequence ID" value="NZ_JAQSIO010000009.1"/>
</dbReference>
<feature type="compositionally biased region" description="Pro residues" evidence="1">
    <location>
        <begin position="269"/>
        <end position="284"/>
    </location>
</feature>
<name>A0ABT5ML77_9BURK</name>
<feature type="signal peptide" evidence="2">
    <location>
        <begin position="1"/>
        <end position="28"/>
    </location>
</feature>
<sequence length="301" mass="32334">MDDSVDPRTSRRRWLALGLAGVVGPALAAPAKSTPKPRAPAPKPAARGPVRHQAAPSAAAAAAPPKIVQREPALVPRLTAGTTEGPYYSGPGPVRSDISEGLPGVPLEVRFVVVDQTALPFAGALVDLWHCDARGVYSGYAGQGDQGDVDTRGRSFLRGRQATDRNGVAAFRTIYPGWYPGRTTHLHFKIWNAENTVLTSQFFLPDALSEYLYTQLDDYRRGRLRDTLNSTDGIALQVGNSLLGSVREEREQYVVTLAVAVDRSARPAPELPPPDAGARPPGPLPVLDSAERRLSLVPGRR</sequence>
<evidence type="ECO:0000259" key="3">
    <source>
        <dbReference type="Pfam" id="PF00775"/>
    </source>
</evidence>
<reference evidence="4 5" key="1">
    <citation type="submission" date="2023-02" db="EMBL/GenBank/DDBJ databases">
        <title>Bacterial whole genome sequence for Curvibacter sp. HBC28.</title>
        <authorList>
            <person name="Le V."/>
            <person name="Ko S.-R."/>
            <person name="Ahn C.-Y."/>
            <person name="Oh H.-M."/>
        </authorList>
    </citation>
    <scope>NUCLEOTIDE SEQUENCE [LARGE SCALE GENOMIC DNA]</scope>
    <source>
        <strain evidence="4 5">HBC28</strain>
    </source>
</reference>
<keyword evidence="4" id="KW-0223">Dioxygenase</keyword>
<protein>
    <submittedName>
        <fullName evidence="4">Intradiol ring-cleavage dioxygenase</fullName>
    </submittedName>
</protein>
<dbReference type="Gene3D" id="2.60.130.10">
    <property type="entry name" value="Aromatic compound dioxygenase"/>
    <property type="match status" value="1"/>
</dbReference>
<proteinExistence type="predicted"/>